<dbReference type="Gene3D" id="3.40.50.1010">
    <property type="entry name" value="5'-nuclease"/>
    <property type="match status" value="1"/>
</dbReference>
<dbReference type="RefSeq" id="WP_377715396.1">
    <property type="nucleotide sequence ID" value="NZ_JBHSMP010000041.1"/>
</dbReference>
<evidence type="ECO:0000313" key="4">
    <source>
        <dbReference type="Proteomes" id="UP001596103"/>
    </source>
</evidence>
<feature type="compositionally biased region" description="Low complexity" evidence="1">
    <location>
        <begin position="435"/>
        <end position="448"/>
    </location>
</feature>
<feature type="region of interest" description="Disordered" evidence="1">
    <location>
        <begin position="163"/>
        <end position="199"/>
    </location>
</feature>
<name>A0ABW0JF51_9BURK</name>
<dbReference type="PROSITE" id="PS51644">
    <property type="entry name" value="HTH_OST"/>
    <property type="match status" value="1"/>
</dbReference>
<dbReference type="PANTHER" id="PTHR35811">
    <property type="entry name" value="SLR1870 PROTEIN"/>
    <property type="match status" value="1"/>
</dbReference>
<dbReference type="EMBL" id="JBHSMP010000041">
    <property type="protein sequence ID" value="MFC5431831.1"/>
    <property type="molecule type" value="Genomic_DNA"/>
</dbReference>
<dbReference type="PANTHER" id="PTHR35811:SF1">
    <property type="entry name" value="HTH OST-TYPE DOMAIN-CONTAINING PROTEIN"/>
    <property type="match status" value="1"/>
</dbReference>
<feature type="compositionally biased region" description="Basic residues" evidence="1">
    <location>
        <begin position="449"/>
        <end position="458"/>
    </location>
</feature>
<dbReference type="Pfam" id="PF01936">
    <property type="entry name" value="NYN"/>
    <property type="match status" value="1"/>
</dbReference>
<dbReference type="InterPro" id="IPR025605">
    <property type="entry name" value="OST-HTH/LOTUS_dom"/>
</dbReference>
<sequence length="465" mass="49868">MASPQENVSMAVFCDFENVALGVRDAKIDRFDIKPVLERLLLKGSIVVKKAYCDWERYKGFKASMHEASFELIEIPHVRQSGKNSADIRLVVDALDLCYTKSHVDTFVIVSGDSDFSPLVSKLRENAKKVIGVGVKNSTSDLLVANCDEFIFYDDLVRELERETSRGGAKRDSGAGAKRPAGEERQPKADTEERKSEERKSKAIALAVETLDALVLERGDSGKIWASVLKSAIKRRRPDFNETRYGFRAFGNLLDEAQARGLLEVGRDEKSGAFVTRTSPSASAVAAPVAAAPAAIPASEVTAPRGEESRGRGKGRGKGRRNVREAAGGDEHRETPAETPVAALHDHAGAHVSETAHVQTEHVTLPVGDAPYAAAPVEPEVAPATNTDIAATADITAKAESVEEAAAAPRRARKTASRKSTARKTAKAQPASDTPSSADAEQAPAAKKAPSRARRTRAKAVADES</sequence>
<feature type="compositionally biased region" description="Basic residues" evidence="1">
    <location>
        <begin position="312"/>
        <end position="321"/>
    </location>
</feature>
<evidence type="ECO:0000259" key="2">
    <source>
        <dbReference type="PROSITE" id="PS51644"/>
    </source>
</evidence>
<dbReference type="InterPro" id="IPR021139">
    <property type="entry name" value="NYN"/>
</dbReference>
<feature type="compositionally biased region" description="Basic and acidic residues" evidence="1">
    <location>
        <begin position="163"/>
        <end position="173"/>
    </location>
</feature>
<dbReference type="Proteomes" id="UP001596103">
    <property type="component" value="Unassembled WGS sequence"/>
</dbReference>
<feature type="region of interest" description="Disordered" evidence="1">
    <location>
        <begin position="400"/>
        <end position="465"/>
    </location>
</feature>
<dbReference type="CDD" id="cd11297">
    <property type="entry name" value="PIN_LabA-like_N_1"/>
    <property type="match status" value="1"/>
</dbReference>
<evidence type="ECO:0000256" key="1">
    <source>
        <dbReference type="SAM" id="MobiDB-lite"/>
    </source>
</evidence>
<accession>A0ABW0JF51</accession>
<feature type="compositionally biased region" description="Basic residues" evidence="1">
    <location>
        <begin position="410"/>
        <end position="426"/>
    </location>
</feature>
<protein>
    <submittedName>
        <fullName evidence="3">NYN domain-containing protein</fullName>
    </submittedName>
</protein>
<comment type="caution">
    <text evidence="3">The sequence shown here is derived from an EMBL/GenBank/DDBJ whole genome shotgun (WGS) entry which is preliminary data.</text>
</comment>
<feature type="domain" description="HTH OST-type" evidence="2">
    <location>
        <begin position="203"/>
        <end position="280"/>
    </location>
</feature>
<dbReference type="CDD" id="cd10146">
    <property type="entry name" value="LabA_like_C"/>
    <property type="match status" value="1"/>
</dbReference>
<feature type="compositionally biased region" description="Basic and acidic residues" evidence="1">
    <location>
        <begin position="322"/>
        <end position="336"/>
    </location>
</feature>
<gene>
    <name evidence="3" type="ORF">ACFPTO_23995</name>
</gene>
<evidence type="ECO:0000313" key="3">
    <source>
        <dbReference type="EMBL" id="MFC5431831.1"/>
    </source>
</evidence>
<reference evidence="4" key="1">
    <citation type="journal article" date="2019" name="Int. J. Syst. Evol. Microbiol.">
        <title>The Global Catalogue of Microorganisms (GCM) 10K type strain sequencing project: providing services to taxonomists for standard genome sequencing and annotation.</title>
        <authorList>
            <consortium name="The Broad Institute Genomics Platform"/>
            <consortium name="The Broad Institute Genome Sequencing Center for Infectious Disease"/>
            <person name="Wu L."/>
            <person name="Ma J."/>
        </authorList>
    </citation>
    <scope>NUCLEOTIDE SEQUENCE [LARGE SCALE GENOMIC DNA]</scope>
    <source>
        <strain evidence="4">CCUG 56042</strain>
    </source>
</reference>
<feature type="compositionally biased region" description="Basic and acidic residues" evidence="1">
    <location>
        <begin position="180"/>
        <end position="199"/>
    </location>
</feature>
<keyword evidence="4" id="KW-1185">Reference proteome</keyword>
<proteinExistence type="predicted"/>
<feature type="compositionally biased region" description="Low complexity" evidence="1">
    <location>
        <begin position="400"/>
        <end position="409"/>
    </location>
</feature>
<feature type="region of interest" description="Disordered" evidence="1">
    <location>
        <begin position="298"/>
        <end position="337"/>
    </location>
</feature>
<organism evidence="3 4">
    <name type="scientific">Paraburkholderia denitrificans</name>
    <dbReference type="NCBI Taxonomy" id="694025"/>
    <lineage>
        <taxon>Bacteria</taxon>
        <taxon>Pseudomonadati</taxon>
        <taxon>Pseudomonadota</taxon>
        <taxon>Betaproteobacteria</taxon>
        <taxon>Burkholderiales</taxon>
        <taxon>Burkholderiaceae</taxon>
        <taxon>Paraburkholderia</taxon>
    </lineage>
</organism>